<keyword evidence="1" id="KW-1133">Transmembrane helix</keyword>
<keyword evidence="1" id="KW-0812">Transmembrane</keyword>
<evidence type="ECO:0000256" key="1">
    <source>
        <dbReference type="SAM" id="Phobius"/>
    </source>
</evidence>
<evidence type="ECO:0000313" key="4">
    <source>
        <dbReference type="Proteomes" id="UP000295493"/>
    </source>
</evidence>
<dbReference type="GO" id="GO:0003677">
    <property type="term" value="F:DNA binding"/>
    <property type="evidence" value="ECO:0007669"/>
    <property type="project" value="InterPro"/>
</dbReference>
<dbReference type="PANTHER" id="PTHR34475:SF1">
    <property type="entry name" value="CYTOSKELETON PROTEIN RODZ"/>
    <property type="match status" value="1"/>
</dbReference>
<dbReference type="RefSeq" id="WP_133494486.1">
    <property type="nucleotide sequence ID" value="NZ_BMLU01000002.1"/>
</dbReference>
<dbReference type="InterPro" id="IPR050400">
    <property type="entry name" value="Bact_Cytoskel_RodZ"/>
</dbReference>
<dbReference type="EMBL" id="SNWD01000002">
    <property type="protein sequence ID" value="TDN85567.1"/>
    <property type="molecule type" value="Genomic_DNA"/>
</dbReference>
<name>A0A4R6FV25_9SPHN</name>
<dbReference type="PANTHER" id="PTHR34475">
    <property type="match status" value="1"/>
</dbReference>
<sequence>MADNEPSEDAQLFPRNVGERLREAREAKGMALSDVAEKTRIPLRHLESIETAQYNDLPSTTYALGFAKAYARIVGLDEVAIARDLRKELDLNYYREPPSMPYDTSDPVRVPTGGLAIAGLAVAILVLIGVGIWYGTDWFQRDDAPPAPIIAASPTPEPIATPEASATVPQSGGQVVLTAKDEVWVRVYDGNDKTLMMKTMQPGETYEVPQDADRPMINVGRPDQLTVTINGAEVAPLGTGERAIKDVGISADALRARDAAQAPGTAG</sequence>
<dbReference type="Gene3D" id="1.10.260.40">
    <property type="entry name" value="lambda repressor-like DNA-binding domains"/>
    <property type="match status" value="1"/>
</dbReference>
<dbReference type="Pfam" id="PF13464">
    <property type="entry name" value="RodZ_C"/>
    <property type="match status" value="1"/>
</dbReference>
<evidence type="ECO:0000313" key="3">
    <source>
        <dbReference type="EMBL" id="TDN85567.1"/>
    </source>
</evidence>
<accession>A0A4R6FV25</accession>
<dbReference type="AlphaFoldDB" id="A0A4R6FV25"/>
<dbReference type="OrthoDB" id="9790252at2"/>
<reference evidence="3 4" key="1">
    <citation type="submission" date="2019-03" db="EMBL/GenBank/DDBJ databases">
        <title>Genomic Encyclopedia of Type Strains, Phase IV (KMG-IV): sequencing the most valuable type-strain genomes for metagenomic binning, comparative biology and taxonomic classification.</title>
        <authorList>
            <person name="Goeker M."/>
        </authorList>
    </citation>
    <scope>NUCLEOTIDE SEQUENCE [LARGE SCALE GENOMIC DNA]</scope>
    <source>
        <strain evidence="3 4">DSM 25059</strain>
    </source>
</reference>
<dbReference type="SMART" id="SM00530">
    <property type="entry name" value="HTH_XRE"/>
    <property type="match status" value="1"/>
</dbReference>
<organism evidence="3 4">
    <name type="scientific">Stakelama pacifica</name>
    <dbReference type="NCBI Taxonomy" id="517720"/>
    <lineage>
        <taxon>Bacteria</taxon>
        <taxon>Pseudomonadati</taxon>
        <taxon>Pseudomonadota</taxon>
        <taxon>Alphaproteobacteria</taxon>
        <taxon>Sphingomonadales</taxon>
        <taxon>Sphingomonadaceae</taxon>
        <taxon>Stakelama</taxon>
    </lineage>
</organism>
<protein>
    <submittedName>
        <fullName evidence="3">Uncharacterized protein DUF4115</fullName>
    </submittedName>
</protein>
<comment type="caution">
    <text evidence="3">The sequence shown here is derived from an EMBL/GenBank/DDBJ whole genome shotgun (WGS) entry which is preliminary data.</text>
</comment>
<dbReference type="CDD" id="cd00093">
    <property type="entry name" value="HTH_XRE"/>
    <property type="match status" value="1"/>
</dbReference>
<dbReference type="InterPro" id="IPR010982">
    <property type="entry name" value="Lambda_DNA-bd_dom_sf"/>
</dbReference>
<feature type="domain" description="HTH cro/C1-type" evidence="2">
    <location>
        <begin position="20"/>
        <end position="76"/>
    </location>
</feature>
<dbReference type="InterPro" id="IPR001387">
    <property type="entry name" value="Cro/C1-type_HTH"/>
</dbReference>
<dbReference type="InterPro" id="IPR025194">
    <property type="entry name" value="RodZ-like_C"/>
</dbReference>
<keyword evidence="4" id="KW-1185">Reference proteome</keyword>
<dbReference type="SUPFAM" id="SSF47413">
    <property type="entry name" value="lambda repressor-like DNA-binding domains"/>
    <property type="match status" value="1"/>
</dbReference>
<proteinExistence type="predicted"/>
<feature type="transmembrane region" description="Helical" evidence="1">
    <location>
        <begin position="115"/>
        <end position="134"/>
    </location>
</feature>
<keyword evidence="1" id="KW-0472">Membrane</keyword>
<dbReference type="Pfam" id="PF13413">
    <property type="entry name" value="HTH_25"/>
    <property type="match status" value="1"/>
</dbReference>
<evidence type="ECO:0000259" key="2">
    <source>
        <dbReference type="SMART" id="SM00530"/>
    </source>
</evidence>
<dbReference type="Proteomes" id="UP000295493">
    <property type="component" value="Unassembled WGS sequence"/>
</dbReference>
<gene>
    <name evidence="3" type="ORF">EV664_102274</name>
</gene>